<feature type="compositionally biased region" description="Polar residues" evidence="1">
    <location>
        <begin position="204"/>
        <end position="223"/>
    </location>
</feature>
<reference evidence="2" key="1">
    <citation type="journal article" date="2023" name="Mol. Biol. Evol.">
        <title>Third-Generation Sequencing Reveals the Adaptive Role of the Epigenome in Three Deep-Sea Polychaetes.</title>
        <authorList>
            <person name="Perez M."/>
            <person name="Aroh O."/>
            <person name="Sun Y."/>
            <person name="Lan Y."/>
            <person name="Juniper S.K."/>
            <person name="Young C.R."/>
            <person name="Angers B."/>
            <person name="Qian P.Y."/>
        </authorList>
    </citation>
    <scope>NUCLEOTIDE SEQUENCE</scope>
    <source>
        <strain evidence="2">P08H-3</strain>
    </source>
</reference>
<sequence>MGRLKMEFLTKREVESQRIVTELKKAEVELQTLAMEDTNINPDYQTFPVHEVQKPPSALLNLSASPFIPRIHTSTSRNHQNDSITGLLKTFNDSLNRSRFPIPVPDDFYERYVNPFLVAEAFRDKIENWPKIGRNDHKGLRKFADFLKTCPTTMTQMTTEKTERFCKNIRNGRPKLQHQTKQEVEGRAVNTFMAFKPTVITSNSRVNENQTSGTVGGSTLSNKHTNDDTGRKNPCMFCDKTGHNIYQCRLFSARLHKKDIISPGRKVFAMDVSDLHSVDKNHTKADVDETGTSHRASQLDSKDPKCSMAVPVYVSSLHDPDKEILVYAVLDTQSDTTFISEETSQKLKIKARPARL</sequence>
<keyword evidence="3" id="KW-1185">Reference proteome</keyword>
<name>A0AAD9J4P1_9ANNE</name>
<comment type="caution">
    <text evidence="2">The sequence shown here is derived from an EMBL/GenBank/DDBJ whole genome shotgun (WGS) entry which is preliminary data.</text>
</comment>
<evidence type="ECO:0000256" key="1">
    <source>
        <dbReference type="SAM" id="MobiDB-lite"/>
    </source>
</evidence>
<evidence type="ECO:0000313" key="3">
    <source>
        <dbReference type="Proteomes" id="UP001208570"/>
    </source>
</evidence>
<dbReference type="EMBL" id="JAODUP010000657">
    <property type="protein sequence ID" value="KAK2145800.1"/>
    <property type="molecule type" value="Genomic_DNA"/>
</dbReference>
<proteinExistence type="predicted"/>
<organism evidence="2 3">
    <name type="scientific">Paralvinella palmiformis</name>
    <dbReference type="NCBI Taxonomy" id="53620"/>
    <lineage>
        <taxon>Eukaryota</taxon>
        <taxon>Metazoa</taxon>
        <taxon>Spiralia</taxon>
        <taxon>Lophotrochozoa</taxon>
        <taxon>Annelida</taxon>
        <taxon>Polychaeta</taxon>
        <taxon>Sedentaria</taxon>
        <taxon>Canalipalpata</taxon>
        <taxon>Terebellida</taxon>
        <taxon>Terebelliformia</taxon>
        <taxon>Alvinellidae</taxon>
        <taxon>Paralvinella</taxon>
    </lineage>
</organism>
<dbReference type="Proteomes" id="UP001208570">
    <property type="component" value="Unassembled WGS sequence"/>
</dbReference>
<evidence type="ECO:0000313" key="2">
    <source>
        <dbReference type="EMBL" id="KAK2145800.1"/>
    </source>
</evidence>
<feature type="region of interest" description="Disordered" evidence="1">
    <location>
        <begin position="204"/>
        <end position="227"/>
    </location>
</feature>
<gene>
    <name evidence="2" type="ORF">LSH36_657g02051</name>
</gene>
<accession>A0AAD9J4P1</accession>
<dbReference type="AlphaFoldDB" id="A0AAD9J4P1"/>
<dbReference type="PANTHER" id="PTHR47331">
    <property type="entry name" value="PHD-TYPE DOMAIN-CONTAINING PROTEIN"/>
    <property type="match status" value="1"/>
</dbReference>
<protein>
    <submittedName>
        <fullName evidence="2">Uncharacterized protein</fullName>
    </submittedName>
</protein>